<keyword evidence="4" id="KW-1185">Reference proteome</keyword>
<dbReference type="InterPro" id="IPR025411">
    <property type="entry name" value="DUF4136"/>
</dbReference>
<dbReference type="Pfam" id="PF13590">
    <property type="entry name" value="DUF4136"/>
    <property type="match status" value="1"/>
</dbReference>
<feature type="signal peptide" evidence="1">
    <location>
        <begin position="1"/>
        <end position="20"/>
    </location>
</feature>
<reference evidence="3 4" key="1">
    <citation type="submission" date="2012-09" db="EMBL/GenBank/DDBJ databases">
        <title>Genome Sequence of alkane-degrading Bacterium Alcanivorax sp. 19-m-6.</title>
        <authorList>
            <person name="Lai Q."/>
            <person name="Shao Z."/>
        </authorList>
    </citation>
    <scope>NUCLEOTIDE SEQUENCE [LARGE SCALE GENOMIC DNA]</scope>
    <source>
        <strain evidence="3 4">19-m-6</strain>
    </source>
</reference>
<evidence type="ECO:0000313" key="3">
    <source>
        <dbReference type="EMBL" id="KGD63766.1"/>
    </source>
</evidence>
<dbReference type="PROSITE" id="PS51257">
    <property type="entry name" value="PROKAR_LIPOPROTEIN"/>
    <property type="match status" value="1"/>
</dbReference>
<evidence type="ECO:0000313" key="4">
    <source>
        <dbReference type="Proteomes" id="UP000029444"/>
    </source>
</evidence>
<dbReference type="AlphaFoldDB" id="A0A095SGM6"/>
<dbReference type="EMBL" id="ARXV01000014">
    <property type="protein sequence ID" value="KGD63766.1"/>
    <property type="molecule type" value="Genomic_DNA"/>
</dbReference>
<proteinExistence type="predicted"/>
<evidence type="ECO:0000259" key="2">
    <source>
        <dbReference type="Pfam" id="PF13590"/>
    </source>
</evidence>
<keyword evidence="1" id="KW-0732">Signal</keyword>
<dbReference type="PATRIC" id="fig|1177154.3.peg.3013"/>
<comment type="caution">
    <text evidence="3">The sequence shown here is derived from an EMBL/GenBank/DDBJ whole genome shotgun (WGS) entry which is preliminary data.</text>
</comment>
<protein>
    <recommendedName>
        <fullName evidence="2">DUF4136 domain-containing protein</fullName>
    </recommendedName>
</protein>
<gene>
    <name evidence="3" type="ORF">Y5S_02973</name>
</gene>
<name>A0A095SGM6_9GAMM</name>
<organism evidence="3 4">
    <name type="scientific">Alcanivorax nanhaiticus</name>
    <dbReference type="NCBI Taxonomy" id="1177154"/>
    <lineage>
        <taxon>Bacteria</taxon>
        <taxon>Pseudomonadati</taxon>
        <taxon>Pseudomonadota</taxon>
        <taxon>Gammaproteobacteria</taxon>
        <taxon>Oceanospirillales</taxon>
        <taxon>Alcanivoracaceae</taxon>
        <taxon>Alcanivorax</taxon>
    </lineage>
</organism>
<evidence type="ECO:0000256" key="1">
    <source>
        <dbReference type="SAM" id="SignalP"/>
    </source>
</evidence>
<dbReference type="STRING" id="1177154.Y5S_02973"/>
<feature type="domain" description="DUF4136" evidence="2">
    <location>
        <begin position="26"/>
        <end position="174"/>
    </location>
</feature>
<dbReference type="Proteomes" id="UP000029444">
    <property type="component" value="Unassembled WGS sequence"/>
</dbReference>
<dbReference type="eggNOG" id="ENOG5032YB2">
    <property type="taxonomic scope" value="Bacteria"/>
</dbReference>
<sequence length="175" mass="20068">MMEKSMRLLTLFFATLLLSACVSPVVIDQQDSISPSQYQSYAFIEQEEDKPRALDDQRARKALESELASKGLKPVETDQADIQVRHFFKREQRYDGDVMQFGFGYGFNNVALGASTPVEGEMTEEYKLVVQFVDPASNNVVWQATSRDRLHDEMSSERRQAHINKAVKAMFERFD</sequence>
<accession>A0A095SGM6</accession>
<dbReference type="Gene3D" id="3.30.160.670">
    <property type="match status" value="1"/>
</dbReference>
<feature type="chain" id="PRO_5001917663" description="DUF4136 domain-containing protein" evidence="1">
    <location>
        <begin position="21"/>
        <end position="175"/>
    </location>
</feature>